<sequence length="166" mass="17908">MKFASLLVLLALTAACGKEGGGSGRSSVAAGQPGVCNLNGRSVACESIRGADGLGIDLLETMVDAPIQVTDSEIQFLGDKESLTQGRRIECRTNVKSGETYRYTLRGQRLLIDTESGSYEMTRLNSGEGLIGTWVWKGYVDGGTHIIRQFSFLGNDRVIIRTNCEL</sequence>
<name>A0AAX4HVE7_9BACT</name>
<proteinExistence type="predicted"/>
<reference evidence="1 2" key="1">
    <citation type="submission" date="2023-11" db="EMBL/GenBank/DDBJ databases">
        <title>Peredibacter starrii A3.12.</title>
        <authorList>
            <person name="Mitchell R.J."/>
        </authorList>
    </citation>
    <scope>NUCLEOTIDE SEQUENCE [LARGE SCALE GENOMIC DNA]</scope>
    <source>
        <strain evidence="1 2">A3.12</strain>
    </source>
</reference>
<evidence type="ECO:0000313" key="2">
    <source>
        <dbReference type="Proteomes" id="UP001324634"/>
    </source>
</evidence>
<organism evidence="1 2">
    <name type="scientific">Peredibacter starrii</name>
    <dbReference type="NCBI Taxonomy" id="28202"/>
    <lineage>
        <taxon>Bacteria</taxon>
        <taxon>Pseudomonadati</taxon>
        <taxon>Bdellovibrionota</taxon>
        <taxon>Bacteriovoracia</taxon>
        <taxon>Bacteriovoracales</taxon>
        <taxon>Bacteriovoracaceae</taxon>
        <taxon>Peredibacter</taxon>
    </lineage>
</organism>
<protein>
    <recommendedName>
        <fullName evidence="3">Lipoprotein</fullName>
    </recommendedName>
</protein>
<dbReference type="KEGG" id="psti:SOO65_10265"/>
<accession>A0AAX4HVE7</accession>
<dbReference type="EMBL" id="CP139487">
    <property type="protein sequence ID" value="WPU67137.1"/>
    <property type="molecule type" value="Genomic_DNA"/>
</dbReference>
<dbReference type="AlphaFoldDB" id="A0AAX4HVE7"/>
<evidence type="ECO:0000313" key="1">
    <source>
        <dbReference type="EMBL" id="WPU67137.1"/>
    </source>
</evidence>
<dbReference type="RefSeq" id="WP_321400031.1">
    <property type="nucleotide sequence ID" value="NZ_CP139487.1"/>
</dbReference>
<dbReference type="Proteomes" id="UP001324634">
    <property type="component" value="Chromosome"/>
</dbReference>
<evidence type="ECO:0008006" key="3">
    <source>
        <dbReference type="Google" id="ProtNLM"/>
    </source>
</evidence>
<gene>
    <name evidence="1" type="ORF">SOO65_10265</name>
</gene>
<dbReference type="PROSITE" id="PS51257">
    <property type="entry name" value="PROKAR_LIPOPROTEIN"/>
    <property type="match status" value="1"/>
</dbReference>
<keyword evidence="2" id="KW-1185">Reference proteome</keyword>